<evidence type="ECO:0000256" key="4">
    <source>
        <dbReference type="ARBA" id="ARBA00023139"/>
    </source>
</evidence>
<reference evidence="9 10" key="1">
    <citation type="submission" date="2019-07" db="EMBL/GenBank/DDBJ databases">
        <title>Whole genome shotgun sequence of Rhizobium naphthalenivorans NBRC 107585.</title>
        <authorList>
            <person name="Hosoyama A."/>
            <person name="Uohara A."/>
            <person name="Ohji S."/>
            <person name="Ichikawa N."/>
        </authorList>
    </citation>
    <scope>NUCLEOTIDE SEQUENCE [LARGE SCALE GENOMIC DNA]</scope>
    <source>
        <strain evidence="9 10">NBRC 107585</strain>
    </source>
</reference>
<sequence length="67" mass="7128">MVKTLSRATMAAGLLAMATLVLTGCGRKADLDPPSMPVEQQNKLQAPGEKPVKQTVPDKPFVLDPLL</sequence>
<evidence type="ECO:0000313" key="10">
    <source>
        <dbReference type="Proteomes" id="UP000321717"/>
    </source>
</evidence>
<evidence type="ECO:0000313" key="9">
    <source>
        <dbReference type="EMBL" id="GEO86323.1"/>
    </source>
</evidence>
<dbReference type="RefSeq" id="WP_147181267.1">
    <property type="nucleotide sequence ID" value="NZ_BJZP01000018.1"/>
</dbReference>
<keyword evidence="4" id="KW-0564">Palmitate</keyword>
<evidence type="ECO:0000256" key="5">
    <source>
        <dbReference type="ARBA" id="ARBA00023237"/>
    </source>
</evidence>
<dbReference type="EMBL" id="BJZP01000018">
    <property type="protein sequence ID" value="GEO86323.1"/>
    <property type="molecule type" value="Genomic_DNA"/>
</dbReference>
<evidence type="ECO:0000256" key="3">
    <source>
        <dbReference type="ARBA" id="ARBA00023136"/>
    </source>
</evidence>
<comment type="caution">
    <text evidence="9">The sequence shown here is derived from an EMBL/GenBank/DDBJ whole genome shotgun (WGS) entry which is preliminary data.</text>
</comment>
<evidence type="ECO:0000256" key="2">
    <source>
        <dbReference type="ARBA" id="ARBA00022729"/>
    </source>
</evidence>
<dbReference type="OrthoDB" id="7363830at2"/>
<evidence type="ECO:0008006" key="11">
    <source>
        <dbReference type="Google" id="ProtNLM"/>
    </source>
</evidence>
<dbReference type="PROSITE" id="PS51257">
    <property type="entry name" value="PROKAR_LIPOPROTEIN"/>
    <property type="match status" value="1"/>
</dbReference>
<keyword evidence="3" id="KW-0472">Membrane</keyword>
<feature type="region of interest" description="Disordered" evidence="7">
    <location>
        <begin position="30"/>
        <end position="67"/>
    </location>
</feature>
<feature type="chain" id="PRO_5021926325" description="Lipoprotein" evidence="8">
    <location>
        <begin position="24"/>
        <end position="67"/>
    </location>
</feature>
<evidence type="ECO:0000256" key="8">
    <source>
        <dbReference type="SAM" id="SignalP"/>
    </source>
</evidence>
<proteinExistence type="predicted"/>
<keyword evidence="2 8" id="KW-0732">Signal</keyword>
<dbReference type="NCBIfam" id="NF047847">
    <property type="entry name" value="SS_mature_LptM"/>
    <property type="match status" value="1"/>
</dbReference>
<dbReference type="Proteomes" id="UP000321717">
    <property type="component" value="Unassembled WGS sequence"/>
</dbReference>
<evidence type="ECO:0000256" key="7">
    <source>
        <dbReference type="SAM" id="MobiDB-lite"/>
    </source>
</evidence>
<feature type="signal peptide" evidence="8">
    <location>
        <begin position="1"/>
        <end position="23"/>
    </location>
</feature>
<keyword evidence="5" id="KW-0998">Cell outer membrane</keyword>
<name>A0A512HLJ7_9HYPH</name>
<gene>
    <name evidence="9" type="ORF">RNA01_32550</name>
</gene>
<organism evidence="9 10">
    <name type="scientific">Ciceribacter naphthalenivorans</name>
    <dbReference type="NCBI Taxonomy" id="1118451"/>
    <lineage>
        <taxon>Bacteria</taxon>
        <taxon>Pseudomonadati</taxon>
        <taxon>Pseudomonadota</taxon>
        <taxon>Alphaproteobacteria</taxon>
        <taxon>Hyphomicrobiales</taxon>
        <taxon>Rhizobiaceae</taxon>
        <taxon>Ciceribacter</taxon>
    </lineage>
</organism>
<protein>
    <recommendedName>
        <fullName evidence="11">Lipoprotein</fullName>
    </recommendedName>
</protein>
<accession>A0A512HLJ7</accession>
<keyword evidence="10" id="KW-1185">Reference proteome</keyword>
<dbReference type="AlphaFoldDB" id="A0A512HLJ7"/>
<evidence type="ECO:0000256" key="1">
    <source>
        <dbReference type="ARBA" id="ARBA00004459"/>
    </source>
</evidence>
<keyword evidence="6" id="KW-0449">Lipoprotein</keyword>
<comment type="subcellular location">
    <subcellularLocation>
        <location evidence="1">Cell outer membrane</location>
        <topology evidence="1">Lipid-anchor</topology>
    </subcellularLocation>
</comment>
<dbReference type="InterPro" id="IPR032831">
    <property type="entry name" value="LptM_cons"/>
</dbReference>
<evidence type="ECO:0000256" key="6">
    <source>
        <dbReference type="ARBA" id="ARBA00023288"/>
    </source>
</evidence>